<accession>W9KZB6</accession>
<proteinExistence type="predicted"/>
<organism evidence="2">
    <name type="scientific">Fusarium oxysporum Fo47</name>
    <dbReference type="NCBI Taxonomy" id="660027"/>
    <lineage>
        <taxon>Eukaryota</taxon>
        <taxon>Fungi</taxon>
        <taxon>Dikarya</taxon>
        <taxon>Ascomycota</taxon>
        <taxon>Pezizomycotina</taxon>
        <taxon>Sordariomycetes</taxon>
        <taxon>Hypocreomycetidae</taxon>
        <taxon>Hypocreales</taxon>
        <taxon>Nectriaceae</taxon>
        <taxon>Fusarium</taxon>
        <taxon>Fusarium oxysporum species complex</taxon>
    </lineage>
</organism>
<dbReference type="VEuPathDB" id="FungiDB:FOZG_02560"/>
<dbReference type="EMBL" id="JH717897">
    <property type="protein sequence ID" value="EWZ46413.1"/>
    <property type="molecule type" value="Genomic_DNA"/>
</dbReference>
<evidence type="ECO:0000313" key="2">
    <source>
        <dbReference type="EMBL" id="EWZ46413.1"/>
    </source>
</evidence>
<dbReference type="Proteomes" id="UP000030766">
    <property type="component" value="Unassembled WGS sequence"/>
</dbReference>
<reference evidence="2" key="1">
    <citation type="submission" date="2011-06" db="EMBL/GenBank/DDBJ databases">
        <title>The Genome Sequence of Fusarium oxysporum Fo47.</title>
        <authorList>
            <consortium name="The Broad Institute Genome Sequencing Platform"/>
            <person name="Ma L.-J."/>
            <person name="Gale L.R."/>
            <person name="Schwartz D.C."/>
            <person name="Zhou S."/>
            <person name="Corby-Kistler H."/>
            <person name="Young S.K."/>
            <person name="Zeng Q."/>
            <person name="Gargeya S."/>
            <person name="Fitzgerald M."/>
            <person name="Haas B."/>
            <person name="Abouelleil A."/>
            <person name="Alvarado L."/>
            <person name="Arachchi H.M."/>
            <person name="Berlin A."/>
            <person name="Brown A."/>
            <person name="Chapman S.B."/>
            <person name="Chen Z."/>
            <person name="Dunbar C."/>
            <person name="Freedman E."/>
            <person name="Gearin G."/>
            <person name="Gellesch M."/>
            <person name="Goldberg J."/>
            <person name="Griggs A."/>
            <person name="Gujja S."/>
            <person name="Heiman D."/>
            <person name="Howarth C."/>
            <person name="Larson L."/>
            <person name="Lui A."/>
            <person name="MacDonald P.J.P."/>
            <person name="Mehta T."/>
            <person name="Montmayeur A."/>
            <person name="Murphy C."/>
            <person name="Neiman D."/>
            <person name="Pearson M."/>
            <person name="Priest M."/>
            <person name="Roberts A."/>
            <person name="Saif S."/>
            <person name="Shea T."/>
            <person name="Shenoy N."/>
            <person name="Sisk P."/>
            <person name="Stolte C."/>
            <person name="Sykes S."/>
            <person name="Wortman J."/>
            <person name="Nusbaum C."/>
            <person name="Birren B."/>
        </authorList>
    </citation>
    <scope>NUCLEOTIDE SEQUENCE [LARGE SCALE GENOMIC DNA]</scope>
    <source>
        <strain evidence="2">Fo47</strain>
    </source>
</reference>
<keyword evidence="1" id="KW-1133">Transmembrane helix</keyword>
<name>W9KZB6_FUSOX</name>
<keyword evidence="1" id="KW-0472">Membrane</keyword>
<gene>
    <name evidence="2" type="ORF">FOZG_02560</name>
</gene>
<reference evidence="2" key="2">
    <citation type="submission" date="2012-06" db="EMBL/GenBank/DDBJ databases">
        <title>Annotation of the Genome Sequence of Fusarium oxysporum Fo47.</title>
        <authorList>
            <consortium name="The Broad Institute Genomics Platform"/>
            <person name="Ma L.-J."/>
            <person name="Corby-Kistler H."/>
            <person name="Broz K."/>
            <person name="Gale L.R."/>
            <person name="Jonkers W."/>
            <person name="O'Donnell K."/>
            <person name="Ploetz R."/>
            <person name="Steinberg C."/>
            <person name="Schwartz D.C."/>
            <person name="VanEtten H."/>
            <person name="Zhou S."/>
            <person name="Young S.K."/>
            <person name="Zeng Q."/>
            <person name="Gargeya S."/>
            <person name="Fitzgerald M."/>
            <person name="Abouelleil A."/>
            <person name="Alvarado L."/>
            <person name="Chapman S.B."/>
            <person name="Gainer-Dewar J."/>
            <person name="Goldberg J."/>
            <person name="Griggs A."/>
            <person name="Gujja S."/>
            <person name="Hansen M."/>
            <person name="Howarth C."/>
            <person name="Imamovic A."/>
            <person name="Ireland A."/>
            <person name="Larimer J."/>
            <person name="McCowan C."/>
            <person name="Murphy C."/>
            <person name="Pearson M."/>
            <person name="Poon T.W."/>
            <person name="Priest M."/>
            <person name="Roberts A."/>
            <person name="Saif S."/>
            <person name="Shea T."/>
            <person name="Sykes S."/>
            <person name="Wortman J."/>
            <person name="Nusbaum C."/>
            <person name="Birren B."/>
        </authorList>
    </citation>
    <scope>NUCLEOTIDE SEQUENCE</scope>
    <source>
        <strain evidence="2">Fo47</strain>
    </source>
</reference>
<feature type="transmembrane region" description="Helical" evidence="1">
    <location>
        <begin position="47"/>
        <end position="70"/>
    </location>
</feature>
<evidence type="ECO:0000256" key="1">
    <source>
        <dbReference type="SAM" id="Phobius"/>
    </source>
</evidence>
<dbReference type="AlphaFoldDB" id="W9KZB6"/>
<feature type="transmembrane region" description="Helical" evidence="1">
    <location>
        <begin position="82"/>
        <end position="101"/>
    </location>
</feature>
<dbReference type="HOGENOM" id="CLU_1038448_0_0_1"/>
<sequence>MDETTRLELKSLSSATGSRISGNASILHSAGVGESLRQSSPSWLRRVGLAVLLLLIPIAYAALGSMEFLLTSQTTASALKNILTMGWIGSWVICVIAVWSLSPLGGQAALRSLGLQQNPMFTELSVTYYLGNNRSEIYQYYRSGASVFIGASAEQSMISDMRTVLSASFSTQDVLVSHANTSSPHYNDIITDLGGKWEASRRGRRDLWRNIRIPFLELLPAYDASDPHTWISVPEYEIVPYASLIGLPIRGGSFERPGNSTMAVHFHY</sequence>
<keyword evidence="1" id="KW-0812">Transmembrane</keyword>
<protein>
    <submittedName>
        <fullName evidence="2">Uncharacterized protein</fullName>
    </submittedName>
</protein>